<proteinExistence type="predicted"/>
<dbReference type="Proteomes" id="UP000053144">
    <property type="component" value="Chromosome 4"/>
</dbReference>
<gene>
    <name evidence="1" type="ORF">LR48_Vigan04g128500</name>
</gene>
<organism evidence="1 2">
    <name type="scientific">Phaseolus angularis</name>
    <name type="common">Azuki bean</name>
    <name type="synonym">Vigna angularis</name>
    <dbReference type="NCBI Taxonomy" id="3914"/>
    <lineage>
        <taxon>Eukaryota</taxon>
        <taxon>Viridiplantae</taxon>
        <taxon>Streptophyta</taxon>
        <taxon>Embryophyta</taxon>
        <taxon>Tracheophyta</taxon>
        <taxon>Spermatophyta</taxon>
        <taxon>Magnoliopsida</taxon>
        <taxon>eudicotyledons</taxon>
        <taxon>Gunneridae</taxon>
        <taxon>Pentapetalae</taxon>
        <taxon>rosids</taxon>
        <taxon>fabids</taxon>
        <taxon>Fabales</taxon>
        <taxon>Fabaceae</taxon>
        <taxon>Papilionoideae</taxon>
        <taxon>50 kb inversion clade</taxon>
        <taxon>NPAAA clade</taxon>
        <taxon>indigoferoid/millettioid clade</taxon>
        <taxon>Phaseoleae</taxon>
        <taxon>Vigna</taxon>
    </lineage>
</organism>
<dbReference type="Gramene" id="KOM41087">
    <property type="protein sequence ID" value="KOM41087"/>
    <property type="gene ID" value="LR48_Vigan04g128500"/>
</dbReference>
<evidence type="ECO:0000313" key="1">
    <source>
        <dbReference type="EMBL" id="KOM41087.1"/>
    </source>
</evidence>
<evidence type="ECO:0000313" key="2">
    <source>
        <dbReference type="Proteomes" id="UP000053144"/>
    </source>
</evidence>
<protein>
    <submittedName>
        <fullName evidence="1">Uncharacterized protein</fullName>
    </submittedName>
</protein>
<dbReference type="EMBL" id="CM003374">
    <property type="protein sequence ID" value="KOM41087.1"/>
    <property type="molecule type" value="Genomic_DNA"/>
</dbReference>
<name>A0A0L9UEW4_PHAAN</name>
<accession>A0A0L9UEW4</accession>
<sequence>MLSKFTLGSRTSDFNRLLASQSFLRHPQQETDRHQLLVGGFKVEELLIQYLRVWLLSPRTTSHAQCLKHDLLLLYGILNNIYIDWPALIYDIMIKAKKYHAYHLPYALLISRIIEYKGVRIEGELTQAIQAIDTEIGETMFRQMGFFARGRVIIHKDDDHQDDEDDDMDAHMAEPVGAATPSKVGPSTMPSSSSLSMEEYFANLSKQLEDMSLAHQARFDELIEMQQTHEEYVIKKFDEFDTRLGNIENHLNLHPPERPPTPDF</sequence>
<dbReference type="AlphaFoldDB" id="A0A0L9UEW4"/>
<reference evidence="2" key="1">
    <citation type="journal article" date="2015" name="Proc. Natl. Acad. Sci. U.S.A.">
        <title>Genome sequencing of adzuki bean (Vigna angularis) provides insight into high starch and low fat accumulation and domestication.</title>
        <authorList>
            <person name="Yang K."/>
            <person name="Tian Z."/>
            <person name="Chen C."/>
            <person name="Luo L."/>
            <person name="Zhao B."/>
            <person name="Wang Z."/>
            <person name="Yu L."/>
            <person name="Li Y."/>
            <person name="Sun Y."/>
            <person name="Li W."/>
            <person name="Chen Y."/>
            <person name="Li Y."/>
            <person name="Zhang Y."/>
            <person name="Ai D."/>
            <person name="Zhao J."/>
            <person name="Shang C."/>
            <person name="Ma Y."/>
            <person name="Wu B."/>
            <person name="Wang M."/>
            <person name="Gao L."/>
            <person name="Sun D."/>
            <person name="Zhang P."/>
            <person name="Guo F."/>
            <person name="Wang W."/>
            <person name="Li Y."/>
            <person name="Wang J."/>
            <person name="Varshney R.K."/>
            <person name="Wang J."/>
            <person name="Ling H.Q."/>
            <person name="Wan P."/>
        </authorList>
    </citation>
    <scope>NUCLEOTIDE SEQUENCE</scope>
    <source>
        <strain evidence="2">cv. Jingnong 6</strain>
    </source>
</reference>